<accession>A0ABX0GU34</accession>
<gene>
    <name evidence="2" type="ORF">G9H71_05625</name>
</gene>
<sequence length="58" mass="6194">MRNVFPYVQLDVQRSNGRGAASAGQPAGPRPTGKGPAPARHAQGRQGKAAAGWQYRRH</sequence>
<dbReference type="EMBL" id="JAANNP010000002">
    <property type="protein sequence ID" value="NHC13260.1"/>
    <property type="molecule type" value="Genomic_DNA"/>
</dbReference>
<comment type="caution">
    <text evidence="2">The sequence shown here is derived from an EMBL/GenBank/DDBJ whole genome shotgun (WGS) entry which is preliminary data.</text>
</comment>
<name>A0ABX0GU34_9ACTN</name>
<organism evidence="2 3">
    <name type="scientific">Motilibacter deserti</name>
    <dbReference type="NCBI Taxonomy" id="2714956"/>
    <lineage>
        <taxon>Bacteria</taxon>
        <taxon>Bacillati</taxon>
        <taxon>Actinomycetota</taxon>
        <taxon>Actinomycetes</taxon>
        <taxon>Motilibacterales</taxon>
        <taxon>Motilibacteraceae</taxon>
        <taxon>Motilibacter</taxon>
    </lineage>
</organism>
<proteinExistence type="predicted"/>
<dbReference type="RefSeq" id="WP_166279403.1">
    <property type="nucleotide sequence ID" value="NZ_JAANNP010000002.1"/>
</dbReference>
<evidence type="ECO:0000313" key="2">
    <source>
        <dbReference type="EMBL" id="NHC13260.1"/>
    </source>
</evidence>
<protein>
    <submittedName>
        <fullName evidence="2">Uncharacterized protein</fullName>
    </submittedName>
</protein>
<reference evidence="2 3" key="1">
    <citation type="submission" date="2020-03" db="EMBL/GenBank/DDBJ databases">
        <title>Two novel Motilibacter sp.</title>
        <authorList>
            <person name="Liu S."/>
        </authorList>
    </citation>
    <scope>NUCLEOTIDE SEQUENCE [LARGE SCALE GENOMIC DNA]</scope>
    <source>
        <strain evidence="2 3">E257</strain>
    </source>
</reference>
<evidence type="ECO:0000313" key="3">
    <source>
        <dbReference type="Proteomes" id="UP000800981"/>
    </source>
</evidence>
<feature type="region of interest" description="Disordered" evidence="1">
    <location>
        <begin position="12"/>
        <end position="58"/>
    </location>
</feature>
<dbReference type="Proteomes" id="UP000800981">
    <property type="component" value="Unassembled WGS sequence"/>
</dbReference>
<evidence type="ECO:0000256" key="1">
    <source>
        <dbReference type="SAM" id="MobiDB-lite"/>
    </source>
</evidence>
<keyword evidence="3" id="KW-1185">Reference proteome</keyword>